<comment type="caution">
    <text evidence="1">The sequence shown here is derived from an EMBL/GenBank/DDBJ whole genome shotgun (WGS) entry which is preliminary data.</text>
</comment>
<accession>A0AAV3Y0G7</accession>
<keyword evidence="2" id="KW-1185">Reference proteome</keyword>
<dbReference type="EMBL" id="BLXT01000370">
    <property type="protein sequence ID" value="GFN76261.1"/>
    <property type="molecule type" value="Genomic_DNA"/>
</dbReference>
<evidence type="ECO:0000313" key="1">
    <source>
        <dbReference type="EMBL" id="GFN76261.1"/>
    </source>
</evidence>
<organism evidence="1 2">
    <name type="scientific">Plakobranchus ocellatus</name>
    <dbReference type="NCBI Taxonomy" id="259542"/>
    <lineage>
        <taxon>Eukaryota</taxon>
        <taxon>Metazoa</taxon>
        <taxon>Spiralia</taxon>
        <taxon>Lophotrochozoa</taxon>
        <taxon>Mollusca</taxon>
        <taxon>Gastropoda</taxon>
        <taxon>Heterobranchia</taxon>
        <taxon>Euthyneura</taxon>
        <taxon>Panpulmonata</taxon>
        <taxon>Sacoglossa</taxon>
        <taxon>Placobranchoidea</taxon>
        <taxon>Plakobranchidae</taxon>
        <taxon>Plakobranchus</taxon>
    </lineage>
</organism>
<dbReference type="Proteomes" id="UP000735302">
    <property type="component" value="Unassembled WGS sequence"/>
</dbReference>
<dbReference type="AlphaFoldDB" id="A0AAV3Y0G7"/>
<gene>
    <name evidence="1" type="ORF">PoB_000276700</name>
</gene>
<protein>
    <submittedName>
        <fullName evidence="1">Uncharacterized protein</fullName>
    </submittedName>
</protein>
<reference evidence="1 2" key="1">
    <citation type="journal article" date="2021" name="Elife">
        <title>Chloroplast acquisition without the gene transfer in kleptoplastic sea slugs, Plakobranchus ocellatus.</title>
        <authorList>
            <person name="Maeda T."/>
            <person name="Takahashi S."/>
            <person name="Yoshida T."/>
            <person name="Shimamura S."/>
            <person name="Takaki Y."/>
            <person name="Nagai Y."/>
            <person name="Toyoda A."/>
            <person name="Suzuki Y."/>
            <person name="Arimoto A."/>
            <person name="Ishii H."/>
            <person name="Satoh N."/>
            <person name="Nishiyama T."/>
            <person name="Hasebe M."/>
            <person name="Maruyama T."/>
            <person name="Minagawa J."/>
            <person name="Obokata J."/>
            <person name="Shigenobu S."/>
        </authorList>
    </citation>
    <scope>NUCLEOTIDE SEQUENCE [LARGE SCALE GENOMIC DNA]</scope>
</reference>
<name>A0AAV3Y0G7_9GAST</name>
<proteinExistence type="predicted"/>
<sequence length="109" mass="12452">MNKFKAEHTIEEHKPKGKRKTTQTIKLFFVLYLNEDERASSPQTKTSICFASRLTANAKRACGTLEDLRVFSTVCGRKMGDVPRKTLETKTVKLSFSKPFGRSQHQFLV</sequence>
<evidence type="ECO:0000313" key="2">
    <source>
        <dbReference type="Proteomes" id="UP000735302"/>
    </source>
</evidence>